<feature type="domain" description="GPI inositol-deacylase PGAP1-like alpha/beta" evidence="3">
    <location>
        <begin position="93"/>
        <end position="185"/>
    </location>
</feature>
<gene>
    <name evidence="4" type="ORF">IQ251_02600</name>
</gene>
<dbReference type="AlphaFoldDB" id="A0A929G079"/>
<dbReference type="Pfam" id="PF07819">
    <property type="entry name" value="PGAP1"/>
    <property type="match status" value="1"/>
</dbReference>
<evidence type="ECO:0000313" key="4">
    <source>
        <dbReference type="EMBL" id="MBE9373328.1"/>
    </source>
</evidence>
<dbReference type="Gene3D" id="3.40.50.1820">
    <property type="entry name" value="alpha/beta hydrolase"/>
    <property type="match status" value="1"/>
</dbReference>
<sequence length="341" mass="37182">MDGQKTTVWSRAVVFATTVLLALGGAPASAQATSNDERSGVTEDDPQPPDSRTNNTVYFVHGYEPSGGLDCAEYWENALEVFNTTGWHGQLRTVGFYTDDVNCDVAVERDDHVATDVRITRIAANFANFVYQNHTKKGKPVDVVAHSMGGIIARVALLGSAKGWPGFPQGNIRVGNVVTLGTPHGGLHCDFTPECADDQLREQSPGSDLIEILHAPQNQLDQDWSRGTDWHLIGSDEDSIVDGDSGTYEGFYADEKYRYLSGGSEPMTHEAVHTATEGEFRLRYWDPHTDAVRVHDKAPTPLALAYRAVSRTTAPPDAWSSFVALLNPLAQKPRITEGQVG</sequence>
<feature type="signal peptide" evidence="2">
    <location>
        <begin position="1"/>
        <end position="32"/>
    </location>
</feature>
<protein>
    <recommendedName>
        <fullName evidence="3">GPI inositol-deacylase PGAP1-like alpha/beta domain-containing protein</fullName>
    </recommendedName>
</protein>
<dbReference type="SUPFAM" id="SSF53474">
    <property type="entry name" value="alpha/beta-Hydrolases"/>
    <property type="match status" value="1"/>
</dbReference>
<evidence type="ECO:0000313" key="5">
    <source>
        <dbReference type="Proteomes" id="UP000598360"/>
    </source>
</evidence>
<evidence type="ECO:0000256" key="2">
    <source>
        <dbReference type="SAM" id="SignalP"/>
    </source>
</evidence>
<dbReference type="GO" id="GO:0016788">
    <property type="term" value="F:hydrolase activity, acting on ester bonds"/>
    <property type="evidence" value="ECO:0007669"/>
    <property type="project" value="InterPro"/>
</dbReference>
<accession>A0A929G079</accession>
<dbReference type="Proteomes" id="UP000598360">
    <property type="component" value="Unassembled WGS sequence"/>
</dbReference>
<dbReference type="InterPro" id="IPR012908">
    <property type="entry name" value="PGAP1-ab_dom-like"/>
</dbReference>
<dbReference type="EMBL" id="JADEYC010000005">
    <property type="protein sequence ID" value="MBE9373328.1"/>
    <property type="molecule type" value="Genomic_DNA"/>
</dbReference>
<evidence type="ECO:0000256" key="1">
    <source>
        <dbReference type="SAM" id="MobiDB-lite"/>
    </source>
</evidence>
<proteinExistence type="predicted"/>
<evidence type="ECO:0000259" key="3">
    <source>
        <dbReference type="Pfam" id="PF07819"/>
    </source>
</evidence>
<organism evidence="4 5">
    <name type="scientific">Saccharopolyspora montiporae</name>
    <dbReference type="NCBI Taxonomy" id="2781240"/>
    <lineage>
        <taxon>Bacteria</taxon>
        <taxon>Bacillati</taxon>
        <taxon>Actinomycetota</taxon>
        <taxon>Actinomycetes</taxon>
        <taxon>Pseudonocardiales</taxon>
        <taxon>Pseudonocardiaceae</taxon>
        <taxon>Saccharopolyspora</taxon>
    </lineage>
</organism>
<feature type="region of interest" description="Disordered" evidence="1">
    <location>
        <begin position="28"/>
        <end position="54"/>
    </location>
</feature>
<reference evidence="4" key="1">
    <citation type="submission" date="2020-10" db="EMBL/GenBank/DDBJ databases">
        <title>Diversity and distribution of actinomycetes associated with coral in the coast of Hainan.</title>
        <authorList>
            <person name="Li F."/>
        </authorList>
    </citation>
    <scope>NUCLEOTIDE SEQUENCE</scope>
    <source>
        <strain evidence="4">HNM0983</strain>
    </source>
</reference>
<feature type="chain" id="PRO_5037162600" description="GPI inositol-deacylase PGAP1-like alpha/beta domain-containing protein" evidence="2">
    <location>
        <begin position="33"/>
        <end position="341"/>
    </location>
</feature>
<keyword evidence="5" id="KW-1185">Reference proteome</keyword>
<dbReference type="InterPro" id="IPR029058">
    <property type="entry name" value="AB_hydrolase_fold"/>
</dbReference>
<keyword evidence="2" id="KW-0732">Signal</keyword>
<dbReference type="RefSeq" id="WP_193926784.1">
    <property type="nucleotide sequence ID" value="NZ_JADEYC010000005.1"/>
</dbReference>
<name>A0A929G079_9PSEU</name>
<comment type="caution">
    <text evidence="4">The sequence shown here is derived from an EMBL/GenBank/DDBJ whole genome shotgun (WGS) entry which is preliminary data.</text>
</comment>